<dbReference type="Pfam" id="PF18914">
    <property type="entry name" value="DUF5666"/>
    <property type="match status" value="1"/>
</dbReference>
<feature type="domain" description="DUF5666" evidence="3">
    <location>
        <begin position="61"/>
        <end position="111"/>
    </location>
</feature>
<feature type="region of interest" description="Disordered" evidence="1">
    <location>
        <begin position="209"/>
        <end position="236"/>
    </location>
</feature>
<feature type="compositionally biased region" description="Gly residues" evidence="1">
    <location>
        <begin position="276"/>
        <end position="287"/>
    </location>
</feature>
<feature type="region of interest" description="Disordered" evidence="1">
    <location>
        <begin position="258"/>
        <end position="295"/>
    </location>
</feature>
<dbReference type="InterPro" id="IPR043724">
    <property type="entry name" value="DUF5666"/>
</dbReference>
<sequence>MKTLWKSAVLCSALTLSTLAFGQNATSGGDQQPQQDAQGQGMRRGMGGPGGQGGRRGGATRGTVTSVSGSNVVVKDEAGTTWTIITTENTRVMRGRETLAISGIQPGDEVMSMGMPDADKHELHAMMVMDVPAADVAKAKANLGKTYIVGRITAIDETKLTIMRSDKVSQTISLDETTSLRKGGRMDPAALQAAGLNTGMMGMGGGMGMGPGGGGMGQGGRNGGGNGGNRPAPNAEGESITLADVKVGDSVVGLGSVKGGVFVPTDLRVQEQRAGGPSGGRRNGGNGDALPPPPQ</sequence>
<protein>
    <recommendedName>
        <fullName evidence="3">DUF5666 domain-containing protein</fullName>
    </recommendedName>
</protein>
<dbReference type="AlphaFoldDB" id="A0A1G7NL76"/>
<feature type="compositionally biased region" description="Low complexity" evidence="1">
    <location>
        <begin position="28"/>
        <end position="41"/>
    </location>
</feature>
<keyword evidence="2" id="KW-0732">Signal</keyword>
<feature type="compositionally biased region" description="Gly residues" evidence="1">
    <location>
        <begin position="42"/>
        <end position="60"/>
    </location>
</feature>
<evidence type="ECO:0000313" key="5">
    <source>
        <dbReference type="Proteomes" id="UP000182427"/>
    </source>
</evidence>
<evidence type="ECO:0000313" key="4">
    <source>
        <dbReference type="EMBL" id="SDF74667.1"/>
    </source>
</evidence>
<gene>
    <name evidence="4" type="ORF">SAMN05444167_3183</name>
</gene>
<evidence type="ECO:0000256" key="1">
    <source>
        <dbReference type="SAM" id="MobiDB-lite"/>
    </source>
</evidence>
<feature type="signal peptide" evidence="2">
    <location>
        <begin position="1"/>
        <end position="22"/>
    </location>
</feature>
<accession>A0A1G7NL76</accession>
<evidence type="ECO:0000259" key="3">
    <source>
        <dbReference type="Pfam" id="PF18914"/>
    </source>
</evidence>
<evidence type="ECO:0000256" key="2">
    <source>
        <dbReference type="SAM" id="SignalP"/>
    </source>
</evidence>
<name>A0A1G7NL76_9BACT</name>
<organism evidence="4 5">
    <name type="scientific">Terriglobus roseus</name>
    <dbReference type="NCBI Taxonomy" id="392734"/>
    <lineage>
        <taxon>Bacteria</taxon>
        <taxon>Pseudomonadati</taxon>
        <taxon>Acidobacteriota</taxon>
        <taxon>Terriglobia</taxon>
        <taxon>Terriglobales</taxon>
        <taxon>Acidobacteriaceae</taxon>
        <taxon>Terriglobus</taxon>
    </lineage>
</organism>
<feature type="compositionally biased region" description="Gly residues" evidence="1">
    <location>
        <begin position="209"/>
        <end position="228"/>
    </location>
</feature>
<dbReference type="EMBL" id="LT629690">
    <property type="protein sequence ID" value="SDF74667.1"/>
    <property type="molecule type" value="Genomic_DNA"/>
</dbReference>
<keyword evidence="5" id="KW-1185">Reference proteome</keyword>
<feature type="chain" id="PRO_5009242109" description="DUF5666 domain-containing protein" evidence="2">
    <location>
        <begin position="23"/>
        <end position="295"/>
    </location>
</feature>
<dbReference type="Proteomes" id="UP000182427">
    <property type="component" value="Chromosome I"/>
</dbReference>
<dbReference type="RefSeq" id="WP_197674893.1">
    <property type="nucleotide sequence ID" value="NZ_LT629690.1"/>
</dbReference>
<reference evidence="4 5" key="1">
    <citation type="submission" date="2016-10" db="EMBL/GenBank/DDBJ databases">
        <authorList>
            <person name="de Groot N.N."/>
        </authorList>
    </citation>
    <scope>NUCLEOTIDE SEQUENCE [LARGE SCALE GENOMIC DNA]</scope>
    <source>
        <strain evidence="4 5">GAS232</strain>
    </source>
</reference>
<proteinExistence type="predicted"/>
<feature type="region of interest" description="Disordered" evidence="1">
    <location>
        <begin position="25"/>
        <end position="65"/>
    </location>
</feature>